<protein>
    <submittedName>
        <fullName evidence="2">Uncharacterized protein</fullName>
    </submittedName>
</protein>
<proteinExistence type="predicted"/>
<evidence type="ECO:0000313" key="2">
    <source>
        <dbReference type="EMBL" id="AFK79194.1"/>
    </source>
</evidence>
<feature type="region of interest" description="Disordered" evidence="1">
    <location>
        <begin position="20"/>
        <end position="53"/>
    </location>
</feature>
<sequence length="77" mass="8967">MVFDWDNEWRRCRGPRVLTAAHAGREARAKSHPNERPKTQRHAPSGVVPWIPRSDPELARVDRTPIEESRLRRADSM</sequence>
<feature type="compositionally biased region" description="Basic and acidic residues" evidence="1">
    <location>
        <begin position="23"/>
        <end position="38"/>
    </location>
</feature>
<organism evidence="2">
    <name type="scientific">uncultured bacterium F42-01</name>
    <dbReference type="NCBI Taxonomy" id="1191438"/>
    <lineage>
        <taxon>Bacteria</taxon>
        <taxon>environmental samples</taxon>
    </lineage>
</organism>
<accession>I3VII8</accession>
<dbReference type="EMBL" id="JQ970526">
    <property type="protein sequence ID" value="AFK79194.1"/>
    <property type="molecule type" value="Genomic_DNA"/>
</dbReference>
<dbReference type="AlphaFoldDB" id="I3VII8"/>
<name>I3VII8_9BACT</name>
<reference evidence="2" key="1">
    <citation type="submission" date="2012-04" db="EMBL/GenBank/DDBJ databases">
        <title>Characterization of mineral phosphate solubilization trait from soil metagenome.</title>
        <authorList>
            <person name="Chhabra S."/>
            <person name="Brazil D."/>
            <person name="Morrissey J."/>
            <person name="Burke J."/>
            <person name="O'Gara F."/>
            <person name="Dowling D."/>
        </authorList>
    </citation>
    <scope>NUCLEOTIDE SEQUENCE</scope>
</reference>
<evidence type="ECO:0000256" key="1">
    <source>
        <dbReference type="SAM" id="MobiDB-lite"/>
    </source>
</evidence>